<sequence>MTCAPPTLLPAPVELERTCKGLAALDAIMSADWEFRYYSFNHAWNEAGTERMASMRNGSGDQWFIVFAPTGVFVKAFWHEYPRENSDAIYAGLPTTLAPHLNEPAFSMNDITFGGWHDGTAWTLRGNGAPMARELAILSGDPEVYRAYAGAYFEVQLPLDAIAHVLAGKLLDDPLVARLSTERTLAELEEDLAEIAY</sequence>
<gene>
    <name evidence="1" type="ORF">AKJ09_09046</name>
</gene>
<protein>
    <submittedName>
        <fullName evidence="1">Uncharacterized protein</fullName>
    </submittedName>
</protein>
<keyword evidence="2" id="KW-1185">Reference proteome</keyword>
<dbReference type="RefSeq" id="WP_146653313.1">
    <property type="nucleotide sequence ID" value="NZ_CP012333.1"/>
</dbReference>
<dbReference type="AlphaFoldDB" id="A0A0K1Q9H4"/>
<reference evidence="1 2" key="1">
    <citation type="submission" date="2015-08" db="EMBL/GenBank/DDBJ databases">
        <authorList>
            <person name="Babu N.S."/>
            <person name="Beckwith C.J."/>
            <person name="Beseler K.G."/>
            <person name="Brison A."/>
            <person name="Carone J.V."/>
            <person name="Caskin T.P."/>
            <person name="Diamond M."/>
            <person name="Durham M.E."/>
            <person name="Foxe J.M."/>
            <person name="Go M."/>
            <person name="Henderson B.A."/>
            <person name="Jones I.B."/>
            <person name="McGettigan J.A."/>
            <person name="Micheletti S.J."/>
            <person name="Nasrallah M.E."/>
            <person name="Ortiz D."/>
            <person name="Piller C.R."/>
            <person name="Privatt S.R."/>
            <person name="Schneider S.L."/>
            <person name="Sharp S."/>
            <person name="Smith T.C."/>
            <person name="Stanton J.D."/>
            <person name="Ullery H.E."/>
            <person name="Wilson R.J."/>
            <person name="Serrano M.G."/>
            <person name="Buck G."/>
            <person name="Lee V."/>
            <person name="Wang Y."/>
            <person name="Carvalho R."/>
            <person name="Voegtly L."/>
            <person name="Shi R."/>
            <person name="Duckworth R."/>
            <person name="Johnson A."/>
            <person name="Loviza R."/>
            <person name="Walstead R."/>
            <person name="Shah Z."/>
            <person name="Kiflezghi M."/>
            <person name="Wade K."/>
            <person name="Ball S.L."/>
            <person name="Bradley K.W."/>
            <person name="Asai D.J."/>
            <person name="Bowman C.A."/>
            <person name="Russell D.A."/>
            <person name="Pope W.H."/>
            <person name="Jacobs-Sera D."/>
            <person name="Hendrix R.W."/>
            <person name="Hatfull G.F."/>
        </authorList>
    </citation>
    <scope>NUCLEOTIDE SEQUENCE [LARGE SCALE GENOMIC DNA]</scope>
    <source>
        <strain evidence="1 2">DSM 27648</strain>
    </source>
</reference>
<proteinExistence type="predicted"/>
<accession>A0A0K1Q9H4</accession>
<dbReference type="PATRIC" id="fig|1391654.3.peg.9169"/>
<dbReference type="EMBL" id="CP012333">
    <property type="protein sequence ID" value="AKV02383.1"/>
    <property type="molecule type" value="Genomic_DNA"/>
</dbReference>
<dbReference type="Proteomes" id="UP000064967">
    <property type="component" value="Chromosome"/>
</dbReference>
<evidence type="ECO:0000313" key="1">
    <source>
        <dbReference type="EMBL" id="AKV02383.1"/>
    </source>
</evidence>
<dbReference type="STRING" id="1391654.AKJ09_09046"/>
<organism evidence="1 2">
    <name type="scientific">Labilithrix luteola</name>
    <dbReference type="NCBI Taxonomy" id="1391654"/>
    <lineage>
        <taxon>Bacteria</taxon>
        <taxon>Pseudomonadati</taxon>
        <taxon>Myxococcota</taxon>
        <taxon>Polyangia</taxon>
        <taxon>Polyangiales</taxon>
        <taxon>Labilitrichaceae</taxon>
        <taxon>Labilithrix</taxon>
    </lineage>
</organism>
<name>A0A0K1Q9H4_9BACT</name>
<dbReference type="KEGG" id="llu:AKJ09_09046"/>
<dbReference type="OrthoDB" id="361945at2"/>
<evidence type="ECO:0000313" key="2">
    <source>
        <dbReference type="Proteomes" id="UP000064967"/>
    </source>
</evidence>